<dbReference type="EMBL" id="CABPRJ010001469">
    <property type="protein sequence ID" value="VVC38344.1"/>
    <property type="molecule type" value="Genomic_DNA"/>
</dbReference>
<feature type="domain" description="ATPase AAA-type core" evidence="1">
    <location>
        <begin position="216"/>
        <end position="341"/>
    </location>
</feature>
<dbReference type="Pfam" id="PF00004">
    <property type="entry name" value="AAA"/>
    <property type="match status" value="1"/>
</dbReference>
<dbReference type="AlphaFoldDB" id="A0A5E4N9U0"/>
<dbReference type="SUPFAM" id="SSF52540">
    <property type="entry name" value="P-loop containing nucleoside triphosphate hydrolases"/>
    <property type="match status" value="1"/>
</dbReference>
<dbReference type="Proteomes" id="UP000325440">
    <property type="component" value="Unassembled WGS sequence"/>
</dbReference>
<keyword evidence="2" id="KW-0378">Hydrolase</keyword>
<protein>
    <submittedName>
        <fullName evidence="2">ATPase, AAA-type, core,P-loop containing nucleoside triphosphate hydrolase</fullName>
    </submittedName>
</protein>
<sequence>MYCMLAICLSSGHVPDIANNVPQRCLNSASVTKFEFVNDKEIISVDVKQTKIFSSSNKFNWLLQWMSKYGQKMSTIPTDYYCSNTVVLSYQPISRKTKFKHNDYNMYVKIDHCYSLTNTSNSPTHTKLIFNIVGMNKDVIKMIKEAKVYAMNMKGEFQSSQNAFFYKTLQTPIKTLITSPVILDKDVFKNILQGIYHTKSYQSWYNKKEIPYYRGYLLFGPPGCGKTPTMSLAEVINHNYYMYDLNNLNISANQIFNSTNLMLPKSVLLIKNIDVMPTATIPTINKKTLDKTLVKFRDVVNLMNNLNSFENMLVFMTEDHVKELDGELMRAGGIDFKQYIGPCSDYQFSQFVIKF</sequence>
<dbReference type="InterPro" id="IPR027417">
    <property type="entry name" value="P-loop_NTPase"/>
</dbReference>
<name>A0A5E4N9U0_9HEMI</name>
<dbReference type="OrthoDB" id="10251412at2759"/>
<keyword evidence="3" id="KW-1185">Reference proteome</keyword>
<accession>A0A5E4N9U0</accession>
<evidence type="ECO:0000259" key="1">
    <source>
        <dbReference type="Pfam" id="PF00004"/>
    </source>
</evidence>
<dbReference type="PANTHER" id="PTHR23070">
    <property type="entry name" value="BCS1 AAA-TYPE ATPASE"/>
    <property type="match status" value="1"/>
</dbReference>
<proteinExistence type="predicted"/>
<dbReference type="GO" id="GO:0016887">
    <property type="term" value="F:ATP hydrolysis activity"/>
    <property type="evidence" value="ECO:0007669"/>
    <property type="project" value="InterPro"/>
</dbReference>
<organism evidence="2 3">
    <name type="scientific">Cinara cedri</name>
    <dbReference type="NCBI Taxonomy" id="506608"/>
    <lineage>
        <taxon>Eukaryota</taxon>
        <taxon>Metazoa</taxon>
        <taxon>Ecdysozoa</taxon>
        <taxon>Arthropoda</taxon>
        <taxon>Hexapoda</taxon>
        <taxon>Insecta</taxon>
        <taxon>Pterygota</taxon>
        <taxon>Neoptera</taxon>
        <taxon>Paraneoptera</taxon>
        <taxon>Hemiptera</taxon>
        <taxon>Sternorrhyncha</taxon>
        <taxon>Aphidomorpha</taxon>
        <taxon>Aphidoidea</taxon>
        <taxon>Aphididae</taxon>
        <taxon>Lachninae</taxon>
        <taxon>Cinara</taxon>
    </lineage>
</organism>
<gene>
    <name evidence="2" type="ORF">CINCED_3A015795</name>
</gene>
<dbReference type="InterPro" id="IPR003959">
    <property type="entry name" value="ATPase_AAA_core"/>
</dbReference>
<dbReference type="InterPro" id="IPR050747">
    <property type="entry name" value="Mitochondrial_chaperone_BCS1"/>
</dbReference>
<dbReference type="GO" id="GO:0005524">
    <property type="term" value="F:ATP binding"/>
    <property type="evidence" value="ECO:0007669"/>
    <property type="project" value="InterPro"/>
</dbReference>
<evidence type="ECO:0000313" key="3">
    <source>
        <dbReference type="Proteomes" id="UP000325440"/>
    </source>
</evidence>
<evidence type="ECO:0000313" key="2">
    <source>
        <dbReference type="EMBL" id="VVC38344.1"/>
    </source>
</evidence>
<dbReference type="Gene3D" id="3.40.50.300">
    <property type="entry name" value="P-loop containing nucleotide triphosphate hydrolases"/>
    <property type="match status" value="1"/>
</dbReference>
<reference evidence="2 3" key="1">
    <citation type="submission" date="2019-08" db="EMBL/GenBank/DDBJ databases">
        <authorList>
            <person name="Alioto T."/>
            <person name="Alioto T."/>
            <person name="Gomez Garrido J."/>
        </authorList>
    </citation>
    <scope>NUCLEOTIDE SEQUENCE [LARGE SCALE GENOMIC DNA]</scope>
</reference>